<keyword evidence="4" id="KW-1185">Reference proteome</keyword>
<feature type="domain" description="Core" evidence="2">
    <location>
        <begin position="3"/>
        <end position="105"/>
    </location>
</feature>
<dbReference type="GO" id="GO:0016226">
    <property type="term" value="P:iron-sulfur cluster assembly"/>
    <property type="evidence" value="ECO:0007669"/>
    <property type="project" value="InterPro"/>
</dbReference>
<dbReference type="PROSITE" id="PS01152">
    <property type="entry name" value="HESB"/>
    <property type="match status" value="1"/>
</dbReference>
<evidence type="ECO:0000313" key="3">
    <source>
        <dbReference type="EMBL" id="KXW57828.1"/>
    </source>
</evidence>
<dbReference type="GO" id="GO:0005829">
    <property type="term" value="C:cytosol"/>
    <property type="evidence" value="ECO:0007669"/>
    <property type="project" value="TreeGrafter"/>
</dbReference>
<proteinExistence type="inferred from homology"/>
<dbReference type="Proteomes" id="UP000075653">
    <property type="component" value="Unassembled WGS sequence"/>
</dbReference>
<dbReference type="STRING" id="1789004.FEMY_16360"/>
<evidence type="ECO:0000256" key="1">
    <source>
        <dbReference type="ARBA" id="ARBA00006718"/>
    </source>
</evidence>
<gene>
    <name evidence="3" type="primary">iscA_1</name>
    <name evidence="3" type="ORF">FEMY_16360</name>
</gene>
<organism evidence="3 4">
    <name type="scientific">Ferrovum myxofaciens</name>
    <dbReference type="NCBI Taxonomy" id="416213"/>
    <lineage>
        <taxon>Bacteria</taxon>
        <taxon>Pseudomonadati</taxon>
        <taxon>Pseudomonadota</taxon>
        <taxon>Betaproteobacteria</taxon>
        <taxon>Ferrovales</taxon>
        <taxon>Ferrovaceae</taxon>
        <taxon>Ferrovum</taxon>
    </lineage>
</organism>
<dbReference type="PANTHER" id="PTHR10072">
    <property type="entry name" value="IRON-SULFUR CLUSTER ASSEMBLY PROTEIN"/>
    <property type="match status" value="1"/>
</dbReference>
<dbReference type="InterPro" id="IPR017870">
    <property type="entry name" value="FeS_cluster_insertion_CS"/>
</dbReference>
<dbReference type="InterPro" id="IPR035903">
    <property type="entry name" value="HesB-like_dom_sf"/>
</dbReference>
<name>A0A149VXC1_9PROT</name>
<dbReference type="InterPro" id="IPR016092">
    <property type="entry name" value="ATAP"/>
</dbReference>
<dbReference type="NCBIfam" id="TIGR00049">
    <property type="entry name" value="iron-sulfur cluster assembly accessory protein"/>
    <property type="match status" value="1"/>
</dbReference>
<comment type="similarity">
    <text evidence="1">Belongs to the HesB/IscA family.</text>
</comment>
<accession>A0A149VXC1</accession>
<reference evidence="3 4" key="1">
    <citation type="submission" date="2016-01" db="EMBL/GenBank/DDBJ databases">
        <title>Genome sequence of the acidophilic iron oxidising Ferrovum strain Z-31.</title>
        <authorList>
            <person name="Poehlein A."/>
            <person name="Ullrich S.R."/>
            <person name="Schloemann M."/>
            <person name="Muehling M."/>
            <person name="Daniel R."/>
        </authorList>
    </citation>
    <scope>NUCLEOTIDE SEQUENCE [LARGE SCALE GENOMIC DNA]</scope>
    <source>
        <strain evidence="3 4">Z-31</strain>
    </source>
</reference>
<protein>
    <submittedName>
        <fullName evidence="3">Iron-binding protein IscA</fullName>
    </submittedName>
</protein>
<dbReference type="EMBL" id="LRRD01000035">
    <property type="protein sequence ID" value="KXW57828.1"/>
    <property type="molecule type" value="Genomic_DNA"/>
</dbReference>
<sequence length="113" mass="12096">MTMTITLTESAAQQIHQSLAKRGKGIGLRFGTKTSGCSGLAYVVDYADDVREGEVTFETGGTLVVVHQDHLPFLNGTVIDYQRTGLNASFKFNNPNVTDSCGCGESFTTRTAA</sequence>
<dbReference type="InterPro" id="IPR050322">
    <property type="entry name" value="Fe-S_cluster_asmbl/transfer"/>
</dbReference>
<evidence type="ECO:0000259" key="2">
    <source>
        <dbReference type="Pfam" id="PF01521"/>
    </source>
</evidence>
<dbReference type="Gene3D" id="2.60.300.12">
    <property type="entry name" value="HesB-like domain"/>
    <property type="match status" value="1"/>
</dbReference>
<dbReference type="SUPFAM" id="SSF89360">
    <property type="entry name" value="HesB-like domain"/>
    <property type="match status" value="1"/>
</dbReference>
<dbReference type="Pfam" id="PF01521">
    <property type="entry name" value="Fe-S_biosyn"/>
    <property type="match status" value="1"/>
</dbReference>
<dbReference type="GO" id="GO:0051537">
    <property type="term" value="F:2 iron, 2 sulfur cluster binding"/>
    <property type="evidence" value="ECO:0007669"/>
    <property type="project" value="UniProtKB-ARBA"/>
</dbReference>
<dbReference type="PANTHER" id="PTHR10072:SF41">
    <property type="entry name" value="IRON-SULFUR CLUSTER ASSEMBLY 1 HOMOLOG, MITOCHONDRIAL"/>
    <property type="match status" value="1"/>
</dbReference>
<dbReference type="InterPro" id="IPR000361">
    <property type="entry name" value="ATAP_core_dom"/>
</dbReference>
<dbReference type="AlphaFoldDB" id="A0A149VXC1"/>
<evidence type="ECO:0000313" key="4">
    <source>
        <dbReference type="Proteomes" id="UP000075653"/>
    </source>
</evidence>
<dbReference type="PATRIC" id="fig|1789004.3.peg.1670"/>
<comment type="caution">
    <text evidence="3">The sequence shown here is derived from an EMBL/GenBank/DDBJ whole genome shotgun (WGS) entry which is preliminary data.</text>
</comment>